<evidence type="ECO:0000256" key="1">
    <source>
        <dbReference type="SAM" id="MobiDB-lite"/>
    </source>
</evidence>
<dbReference type="Gene3D" id="1.20.1260.20">
    <property type="entry name" value="PPE superfamily"/>
    <property type="match status" value="1"/>
</dbReference>
<dbReference type="SUPFAM" id="SSF140453">
    <property type="entry name" value="EsxAB dimer-like"/>
    <property type="match status" value="1"/>
</dbReference>
<dbReference type="EMBL" id="NMQU01000026">
    <property type="protein sequence ID" value="OXM52411.1"/>
    <property type="molecule type" value="Genomic_DNA"/>
</dbReference>
<protein>
    <recommendedName>
        <fullName evidence="4">PPE family domain-containing protein</fullName>
    </recommendedName>
</protein>
<dbReference type="Proteomes" id="UP000215563">
    <property type="component" value="Unassembled WGS sequence"/>
</dbReference>
<feature type="region of interest" description="Disordered" evidence="1">
    <location>
        <begin position="1"/>
        <end position="21"/>
    </location>
</feature>
<evidence type="ECO:0000313" key="2">
    <source>
        <dbReference type="EMBL" id="OXM52411.1"/>
    </source>
</evidence>
<evidence type="ECO:0008006" key="4">
    <source>
        <dbReference type="Google" id="ProtNLM"/>
    </source>
</evidence>
<feature type="region of interest" description="Disordered" evidence="1">
    <location>
        <begin position="252"/>
        <end position="494"/>
    </location>
</feature>
<feature type="compositionally biased region" description="Low complexity" evidence="1">
    <location>
        <begin position="354"/>
        <end position="365"/>
    </location>
</feature>
<dbReference type="InterPro" id="IPR038332">
    <property type="entry name" value="PPE_sf"/>
</dbReference>
<evidence type="ECO:0000313" key="3">
    <source>
        <dbReference type="Proteomes" id="UP000215563"/>
    </source>
</evidence>
<gene>
    <name evidence="2" type="ORF">CFP75_09505</name>
</gene>
<feature type="compositionally biased region" description="Gly residues" evidence="1">
    <location>
        <begin position="388"/>
        <end position="407"/>
    </location>
</feature>
<reference evidence="2 3" key="1">
    <citation type="submission" date="2017-07" db="EMBL/GenBank/DDBJ databases">
        <title>Amycolatopsis alba DSM 44262 Genome sequencing and assembly.</title>
        <authorList>
            <person name="Kaur N."/>
            <person name="Mayilraj S."/>
        </authorList>
    </citation>
    <scope>NUCLEOTIDE SEQUENCE [LARGE SCALE GENOMIC DNA]</scope>
    <source>
        <strain evidence="2 3">DSM 44262</strain>
    </source>
</reference>
<sequence length="494" mass="50127">MTTKTPNLSEKQVSDLSPAARDTYFQQKAQEGVDPSDGWLFGAVKQFMAAGKAHQQSQEVGDKNVDQLTKNGDVQYVEGLEPSNADYQGYDHEKLEQFVNSNLNVEQVSDVSTAYHEMHKAFDTFSKTMDQAVTASQGTWEGDAAGNAQGYFKSLSKWSDANSQNAKLASETIYDQGTAASTVKNTMPKPIPFNWKDEVGGWVTSNPFNLGDNIDKSIQKQKDSQDAHTEAASAMHNYDKALYDAASKQPAFAEPPKFGVDGGGGIDKPQPYELPPGSRNPGDGQPGHGNPGNTYIPPGNGGGGGSGGGGNGGGGGGGGGGHIPGPGSTTGTGSIPSSTTPSGFLGNQPPVTTPGPNNNMNSMPMSPMPMSPMMGGGMGDSEYNGRNSRGGGGGSGFGPGGGSGSTPGSGSASGAARPGGVGAAEAAAGRGMGGLGGGSAGRGGPGMGGGMGGRGQHADGEEDTEHQRPTYLVEGDPDEVFGTDMRTAPPVIGE</sequence>
<accession>A0A229S0W8</accession>
<feature type="compositionally biased region" description="Gly residues" evidence="1">
    <location>
        <begin position="299"/>
        <end position="330"/>
    </location>
</feature>
<dbReference type="InterPro" id="IPR036689">
    <property type="entry name" value="ESAT-6-like_sf"/>
</dbReference>
<name>A0A229S0W8_AMYAL</name>
<feature type="compositionally biased region" description="Low complexity" evidence="1">
    <location>
        <begin position="331"/>
        <end position="343"/>
    </location>
</feature>
<dbReference type="RefSeq" id="WP_020632906.1">
    <property type="nucleotide sequence ID" value="NZ_KB913032.1"/>
</dbReference>
<keyword evidence="3" id="KW-1185">Reference proteome</keyword>
<proteinExistence type="predicted"/>
<feature type="compositionally biased region" description="Polar residues" evidence="1">
    <location>
        <begin position="1"/>
        <end position="15"/>
    </location>
</feature>
<organism evidence="2 3">
    <name type="scientific">Amycolatopsis alba DSM 44262</name>
    <dbReference type="NCBI Taxonomy" id="1125972"/>
    <lineage>
        <taxon>Bacteria</taxon>
        <taxon>Bacillati</taxon>
        <taxon>Actinomycetota</taxon>
        <taxon>Actinomycetes</taxon>
        <taxon>Pseudonocardiales</taxon>
        <taxon>Pseudonocardiaceae</taxon>
        <taxon>Amycolatopsis</taxon>
    </lineage>
</organism>
<comment type="caution">
    <text evidence="2">The sequence shown here is derived from an EMBL/GenBank/DDBJ whole genome shotgun (WGS) entry which is preliminary data.</text>
</comment>
<feature type="compositionally biased region" description="Gly residues" evidence="1">
    <location>
        <begin position="430"/>
        <end position="455"/>
    </location>
</feature>
<dbReference type="AlphaFoldDB" id="A0A229S0W8"/>
<dbReference type="OrthoDB" id="3691371at2"/>